<dbReference type="EMBL" id="NFHS01000007">
    <property type="protein sequence ID" value="OUN53456.1"/>
    <property type="molecule type" value="Genomic_DNA"/>
</dbReference>
<dbReference type="Gene3D" id="3.40.50.720">
    <property type="entry name" value="NAD(P)-binding Rossmann-like Domain"/>
    <property type="match status" value="1"/>
</dbReference>
<reference evidence="6" key="3">
    <citation type="journal article" date="2018" name="BMC Genomics">
        <title>Whole genome sequencing and function prediction of 133 gut anaerobes isolated from chicken caecum in pure cultures.</title>
        <authorList>
            <person name="Medvecky M."/>
            <person name="Cejkova D."/>
            <person name="Polansky O."/>
            <person name="Karasova D."/>
            <person name="Kubasova T."/>
            <person name="Cizek A."/>
            <person name="Rychlik I."/>
        </authorList>
    </citation>
    <scope>NUCLEOTIDE SEQUENCE</scope>
    <source>
        <strain evidence="6">An67</strain>
    </source>
</reference>
<dbReference type="EMBL" id="JAQNSI010000064">
    <property type="protein sequence ID" value="MDC1899420.1"/>
    <property type="molecule type" value="Genomic_DNA"/>
</dbReference>
<evidence type="ECO:0000256" key="1">
    <source>
        <dbReference type="ARBA" id="ARBA00006484"/>
    </source>
</evidence>
<dbReference type="AlphaFoldDB" id="A0A174C1V9"/>
<dbReference type="Proteomes" id="UP001222603">
    <property type="component" value="Unassembled WGS sequence"/>
</dbReference>
<dbReference type="EMBL" id="QRJL01000005">
    <property type="protein sequence ID" value="RHH31509.1"/>
    <property type="molecule type" value="Genomic_DNA"/>
</dbReference>
<reference evidence="2 9" key="1">
    <citation type="submission" date="2015-09" db="EMBL/GenBank/DDBJ databases">
        <authorList>
            <consortium name="Pathogen Informatics"/>
        </authorList>
    </citation>
    <scope>NUCLEOTIDE SEQUENCE [LARGE SCALE GENOMIC DNA]</scope>
    <source>
        <strain evidence="2 9">2789STDY5608791</strain>
    </source>
</reference>
<reference evidence="11 12" key="4">
    <citation type="submission" date="2018-08" db="EMBL/GenBank/DDBJ databases">
        <title>A genome reference for cultivated species of the human gut microbiota.</title>
        <authorList>
            <person name="Zou Y."/>
            <person name="Xue W."/>
            <person name="Luo G."/>
        </authorList>
    </citation>
    <scope>NUCLEOTIDE SEQUENCE [LARGE SCALE GENOMIC DNA]</scope>
    <source>
        <strain evidence="7 12">AF17-20</strain>
        <strain evidence="8 11">AM18-14LB</strain>
    </source>
</reference>
<proteinExistence type="inferred from homology"/>
<dbReference type="PANTHER" id="PTHR43975">
    <property type="entry name" value="ZGC:101858"/>
    <property type="match status" value="1"/>
</dbReference>
<keyword evidence="2" id="KW-0560">Oxidoreductase</keyword>
<name>A0A174C1V9_BACUN</name>
<evidence type="ECO:0000313" key="12">
    <source>
        <dbReference type="Proteomes" id="UP000284022"/>
    </source>
</evidence>
<evidence type="ECO:0000313" key="10">
    <source>
        <dbReference type="Proteomes" id="UP000196329"/>
    </source>
</evidence>
<evidence type="ECO:0000313" key="4">
    <source>
        <dbReference type="EMBL" id="MDC1857346.1"/>
    </source>
</evidence>
<reference evidence="4" key="6">
    <citation type="submission" date="2022-10" db="EMBL/GenBank/DDBJ databases">
        <title>Human gut microbiome strain richness.</title>
        <authorList>
            <person name="Chen-Liaw A."/>
        </authorList>
    </citation>
    <scope>NUCLEOTIDE SEQUENCE</scope>
    <source>
        <strain evidence="5">1001713st1_F9_1001713B170221_170320</strain>
        <strain evidence="4">BSD2780061687st1_G10_BSD2780061687b_171204</strain>
    </source>
</reference>
<dbReference type="InterPro" id="IPR036291">
    <property type="entry name" value="NAD(P)-bd_dom_sf"/>
</dbReference>
<dbReference type="Proteomes" id="UP001055048">
    <property type="component" value="Unassembled WGS sequence"/>
</dbReference>
<evidence type="ECO:0000313" key="11">
    <source>
        <dbReference type="Proteomes" id="UP000283766"/>
    </source>
</evidence>
<evidence type="ECO:0000313" key="5">
    <source>
        <dbReference type="EMBL" id="MDC1899420.1"/>
    </source>
</evidence>
<comment type="similarity">
    <text evidence="1">Belongs to the short-chain dehydrogenases/reductases (SDR) family.</text>
</comment>
<dbReference type="SUPFAM" id="SSF51735">
    <property type="entry name" value="NAD(P)-binding Rossmann-fold domains"/>
    <property type="match status" value="1"/>
</dbReference>
<gene>
    <name evidence="2" type="primary">hdhA</name>
    <name evidence="6" type="ORF">B5G17_13945</name>
    <name evidence="3" type="ORF">CE91St12_33060</name>
    <name evidence="8" type="ORF">DW216_09420</name>
    <name evidence="7" type="ORF">DWW83_09405</name>
    <name evidence="2" type="ORF">ERS417307_03493</name>
    <name evidence="5" type="ORF">POZ10_02160</name>
    <name evidence="4" type="ORF">POZ22_21615</name>
</gene>
<dbReference type="Proteomes" id="UP000284022">
    <property type="component" value="Unassembled WGS sequence"/>
</dbReference>
<dbReference type="Proteomes" id="UP001214113">
    <property type="component" value="Unassembled WGS sequence"/>
</dbReference>
<dbReference type="Pfam" id="PF13561">
    <property type="entry name" value="adh_short_C2"/>
    <property type="match status" value="1"/>
</dbReference>
<dbReference type="EMBL" id="BQNL01000001">
    <property type="protein sequence ID" value="GKH15096.1"/>
    <property type="molecule type" value="Genomic_DNA"/>
</dbReference>
<dbReference type="Proteomes" id="UP000283766">
    <property type="component" value="Unassembled WGS sequence"/>
</dbReference>
<dbReference type="EMBL" id="QRXV01000008">
    <property type="protein sequence ID" value="RGU39537.1"/>
    <property type="molecule type" value="Genomic_DNA"/>
</dbReference>
<dbReference type="EMBL" id="JAQNSB010000056">
    <property type="protein sequence ID" value="MDC1857346.1"/>
    <property type="molecule type" value="Genomic_DNA"/>
</dbReference>
<reference evidence="10" key="2">
    <citation type="submission" date="2017-04" db="EMBL/GenBank/DDBJ databases">
        <title>Function of individual gut microbiota members based on whole genome sequencing of pure cultures obtained from chicken caecum.</title>
        <authorList>
            <person name="Medvecky M."/>
            <person name="Cejkova D."/>
            <person name="Polansky O."/>
            <person name="Karasova D."/>
            <person name="Kubasova T."/>
            <person name="Cizek A."/>
            <person name="Rychlik I."/>
        </authorList>
    </citation>
    <scope>NUCLEOTIDE SEQUENCE [LARGE SCALE GENOMIC DNA]</scope>
    <source>
        <strain evidence="10">An67</strain>
    </source>
</reference>
<dbReference type="Proteomes" id="UP000095419">
    <property type="component" value="Unassembled WGS sequence"/>
</dbReference>
<evidence type="ECO:0000313" key="8">
    <source>
        <dbReference type="EMBL" id="RHH31509.1"/>
    </source>
</evidence>
<sequence>MVEFNPFALKRKTILVVGASSGIGREIAIECSKMGGKIVVCARSEENLKSVLDEMDGNGNTYITADITNQEDLTKLVSDMPVIDGLVISAGIGGTLALQFATREKFDRIFNLNFFAAVELTRLIYKKKKINKGGSIVYISSIAGNNRITPGNVIYGCAKAALSTYMRYAAIEFAGRKVRVNTINPGMTNTNLINSSGALSDEDYQKDMETYPLKRYGEVQDIAPAAIYLLSDASSWVTGCQFVIDGGVTTK</sequence>
<dbReference type="EC" id="1.1.1.159" evidence="2"/>
<organism evidence="2 9">
    <name type="scientific">Bacteroides uniformis</name>
    <dbReference type="NCBI Taxonomy" id="820"/>
    <lineage>
        <taxon>Bacteria</taxon>
        <taxon>Pseudomonadati</taxon>
        <taxon>Bacteroidota</taxon>
        <taxon>Bacteroidia</taxon>
        <taxon>Bacteroidales</taxon>
        <taxon>Bacteroidaceae</taxon>
        <taxon>Bacteroides</taxon>
    </lineage>
</organism>
<dbReference type="GO" id="GO:0008709">
    <property type="term" value="F:cholate 7-alpha-dehydrogenase (NAD+) activity"/>
    <property type="evidence" value="ECO:0007669"/>
    <property type="project" value="UniProtKB-EC"/>
</dbReference>
<dbReference type="FunFam" id="3.40.50.720:FF:000084">
    <property type="entry name" value="Short-chain dehydrogenase reductase"/>
    <property type="match status" value="1"/>
</dbReference>
<dbReference type="InterPro" id="IPR002347">
    <property type="entry name" value="SDR_fam"/>
</dbReference>
<evidence type="ECO:0000313" key="2">
    <source>
        <dbReference type="EMBL" id="CUP33304.1"/>
    </source>
</evidence>
<evidence type="ECO:0000313" key="7">
    <source>
        <dbReference type="EMBL" id="RGU39537.1"/>
    </source>
</evidence>
<reference evidence="3" key="5">
    <citation type="submission" date="2022-01" db="EMBL/GenBank/DDBJ databases">
        <title>Novel bile acid biosynthetic pathways are enriched in the microbiome of centenarians.</title>
        <authorList>
            <person name="Sato Y."/>
            <person name="Atarashi K."/>
            <person name="Plichta R.D."/>
            <person name="Arai Y."/>
            <person name="Sasajima S."/>
            <person name="Kearney M.S."/>
            <person name="Suda W."/>
            <person name="Takeshita K."/>
            <person name="Sasaki T."/>
            <person name="Okamoto S."/>
            <person name="Skelly N.A."/>
            <person name="Okamura Y."/>
            <person name="Vlamakis H."/>
            <person name="Li Y."/>
            <person name="Tanoue T."/>
            <person name="Takei H."/>
            <person name="Nittono H."/>
            <person name="Narushima S."/>
            <person name="Irie J."/>
            <person name="Itoh H."/>
            <person name="Moriya K."/>
            <person name="Sugiura Y."/>
            <person name="Suematsu M."/>
            <person name="Moritoki N."/>
            <person name="Shibata S."/>
            <person name="Littman R.D."/>
            <person name="Fischbach A.M."/>
            <person name="Uwamino Y."/>
            <person name="Inoue T."/>
            <person name="Honda A."/>
            <person name="Hattori M."/>
            <person name="Murai T."/>
            <person name="Xavier J.R."/>
            <person name="Hirose N."/>
            <person name="Honda K."/>
        </authorList>
    </citation>
    <scope>NUCLEOTIDE SEQUENCE</scope>
    <source>
        <strain evidence="3">CE91-St12</strain>
    </source>
</reference>
<protein>
    <submittedName>
        <fullName evidence="3">3-oxoacyl-ACP reductase</fullName>
    </submittedName>
    <submittedName>
        <fullName evidence="2">Putative 3-oxoacyl-[acyl-carrier-protein] reductase</fullName>
        <ecNumber evidence="2">1.1.1.159</ecNumber>
    </submittedName>
    <submittedName>
        <fullName evidence="4">SDR family NAD(P)-dependent oxidoreductase</fullName>
    </submittedName>
    <submittedName>
        <fullName evidence="7">SDR family oxidoreductase</fullName>
    </submittedName>
</protein>
<accession>A0A174C1V9</accession>
<dbReference type="PRINTS" id="PR00081">
    <property type="entry name" value="GDHRDH"/>
</dbReference>
<evidence type="ECO:0000313" key="3">
    <source>
        <dbReference type="EMBL" id="GKH15096.1"/>
    </source>
</evidence>
<evidence type="ECO:0000313" key="9">
    <source>
        <dbReference type="Proteomes" id="UP000095419"/>
    </source>
</evidence>
<evidence type="ECO:0000313" key="6">
    <source>
        <dbReference type="EMBL" id="OUN53456.1"/>
    </source>
</evidence>
<dbReference type="EMBL" id="CYZF01000011">
    <property type="protein sequence ID" value="CUP33304.1"/>
    <property type="molecule type" value="Genomic_DNA"/>
</dbReference>
<dbReference type="RefSeq" id="WP_057089495.1">
    <property type="nucleotide sequence ID" value="NZ_BQNL01000001.1"/>
</dbReference>
<dbReference type="CDD" id="cd05233">
    <property type="entry name" value="SDR_c"/>
    <property type="match status" value="1"/>
</dbReference>
<dbReference type="Proteomes" id="UP000196329">
    <property type="component" value="Unassembled WGS sequence"/>
</dbReference>
<dbReference type="PANTHER" id="PTHR43975:SF2">
    <property type="entry name" value="EG:BACR7A4.14 PROTEIN-RELATED"/>
    <property type="match status" value="1"/>
</dbReference>